<dbReference type="GO" id="GO:0000445">
    <property type="term" value="C:THO complex part of transcription export complex"/>
    <property type="evidence" value="ECO:0007669"/>
    <property type="project" value="InterPro"/>
</dbReference>
<keyword evidence="3" id="KW-0175">Coiled coil</keyword>
<dbReference type="Proteomes" id="UP000324767">
    <property type="component" value="Unassembled WGS sequence"/>
</dbReference>
<feature type="compositionally biased region" description="Acidic residues" evidence="4">
    <location>
        <begin position="299"/>
        <end position="328"/>
    </location>
</feature>
<evidence type="ECO:0000256" key="2">
    <source>
        <dbReference type="ARBA" id="ARBA00023242"/>
    </source>
</evidence>
<evidence type="ECO:0000256" key="4">
    <source>
        <dbReference type="SAM" id="MobiDB-lite"/>
    </source>
</evidence>
<dbReference type="EMBL" id="FWEW01000869">
    <property type="protein sequence ID" value="SLM36030.1"/>
    <property type="molecule type" value="Genomic_DNA"/>
</dbReference>
<evidence type="ECO:0000256" key="3">
    <source>
        <dbReference type="SAM" id="Coils"/>
    </source>
</evidence>
<evidence type="ECO:0000256" key="1">
    <source>
        <dbReference type="ARBA" id="ARBA00004123"/>
    </source>
</evidence>
<dbReference type="AlphaFoldDB" id="A0A1W5CZ38"/>
<reference evidence="5 8" key="3">
    <citation type="submission" date="2019-09" db="EMBL/GenBank/DDBJ databases">
        <title>The hologenome of the rock-dwelling lichen Lasallia pustulata.</title>
        <authorList>
            <person name="Greshake Tzovaras B."/>
            <person name="Segers F."/>
            <person name="Bicker A."/>
            <person name="Dal Grande F."/>
            <person name="Otte J."/>
            <person name="Hankeln T."/>
            <person name="Schmitt I."/>
            <person name="Ebersberger I."/>
        </authorList>
    </citation>
    <scope>NUCLEOTIDE SEQUENCE [LARGE SCALE GENOMIC DNA]</scope>
    <source>
        <strain evidence="5">A1-1</strain>
    </source>
</reference>
<evidence type="ECO:0000313" key="6">
    <source>
        <dbReference type="EMBL" id="SLM36030.1"/>
    </source>
</evidence>
<dbReference type="Proteomes" id="UP000192927">
    <property type="component" value="Unassembled WGS sequence"/>
</dbReference>
<dbReference type="OrthoDB" id="205166at2759"/>
<feature type="coiled-coil region" evidence="3">
    <location>
        <begin position="123"/>
        <end position="193"/>
    </location>
</feature>
<evidence type="ECO:0000313" key="5">
    <source>
        <dbReference type="EMBL" id="KAA6413485.1"/>
    </source>
</evidence>
<feature type="compositionally biased region" description="Basic and acidic residues" evidence="4">
    <location>
        <begin position="264"/>
        <end position="280"/>
    </location>
</feature>
<keyword evidence="7" id="KW-1185">Reference proteome</keyword>
<dbReference type="EMBL" id="VXIT01000004">
    <property type="protein sequence ID" value="KAA6413485.1"/>
    <property type="molecule type" value="Genomic_DNA"/>
</dbReference>
<comment type="subcellular location">
    <subcellularLocation>
        <location evidence="1">Nucleus</location>
    </subcellularLocation>
</comment>
<feature type="region of interest" description="Disordered" evidence="4">
    <location>
        <begin position="220"/>
        <end position="372"/>
    </location>
</feature>
<name>A0A1W5CZ38_9LECA</name>
<accession>A0A1W5CZ38</accession>
<dbReference type="GO" id="GO:0006397">
    <property type="term" value="P:mRNA processing"/>
    <property type="evidence" value="ECO:0007669"/>
    <property type="project" value="InterPro"/>
</dbReference>
<proteinExistence type="predicted"/>
<protein>
    <submittedName>
        <fullName evidence="6">Tho complex subunit 7</fullName>
    </submittedName>
</protein>
<organism evidence="6 7">
    <name type="scientific">Lasallia pustulata</name>
    <dbReference type="NCBI Taxonomy" id="136370"/>
    <lineage>
        <taxon>Eukaryota</taxon>
        <taxon>Fungi</taxon>
        <taxon>Dikarya</taxon>
        <taxon>Ascomycota</taxon>
        <taxon>Pezizomycotina</taxon>
        <taxon>Lecanoromycetes</taxon>
        <taxon>OSLEUM clade</taxon>
        <taxon>Umbilicariomycetidae</taxon>
        <taxon>Umbilicariales</taxon>
        <taxon>Umbilicariaceae</taxon>
        <taxon>Lasallia</taxon>
    </lineage>
</organism>
<gene>
    <name evidence="5" type="ORF">FRX48_03231</name>
</gene>
<dbReference type="InterPro" id="IPR008501">
    <property type="entry name" value="THOC7/Mft1"/>
</dbReference>
<dbReference type="Pfam" id="PF05615">
    <property type="entry name" value="THOC7"/>
    <property type="match status" value="1"/>
</dbReference>
<reference evidence="7" key="2">
    <citation type="submission" date="2017-03" db="EMBL/GenBank/DDBJ databases">
        <authorList>
            <person name="Sharma R."/>
            <person name="Thines M."/>
        </authorList>
    </citation>
    <scope>NUCLEOTIDE SEQUENCE [LARGE SCALE GENOMIC DNA]</scope>
</reference>
<evidence type="ECO:0000313" key="8">
    <source>
        <dbReference type="Proteomes" id="UP000324767"/>
    </source>
</evidence>
<keyword evidence="2" id="KW-0539">Nucleus</keyword>
<sequence>MNNYALLDQAEEDALHKSRLLNVEEKPFKRITKRLLTPNSLISVPITLPPTPPPDASAADEAAAAHEVGKQRQLEERRQWREDVLLDFAAFESSIVRMQFLFTSNAKERERYATKKLKIQATAQAVRENTTELRVQLEEVQKTLALRKTYDELAEKITNNRLLRPREDQHANLEKLNAEIADLERESRDYAQTWSERRQQFGRIIEEGMQLRRLIRDEKEEVERREGMEDREEGEDGEAASQRGRSSGVGTPRLDAGGATPLHASHDREPSTGRLSVEKQHRPRSKSPLGRLQSVREEEQAETGDAEDVNMTEDGEVAEAEAEAEAEVETAAQDEGLAATPPEGLVAEVQAEGEQADSQNRDRGTGDSMDTT</sequence>
<feature type="compositionally biased region" description="Acidic residues" evidence="4">
    <location>
        <begin position="229"/>
        <end position="238"/>
    </location>
</feature>
<reference evidence="6" key="1">
    <citation type="submission" date="2017-03" db="EMBL/GenBank/DDBJ databases">
        <authorList>
            <person name="Afonso C.L."/>
            <person name="Miller P.J."/>
            <person name="Scott M.A."/>
            <person name="Spackman E."/>
            <person name="Goraichik I."/>
            <person name="Dimitrov K.M."/>
            <person name="Suarez D.L."/>
            <person name="Swayne D.E."/>
        </authorList>
    </citation>
    <scope>NUCLEOTIDE SEQUENCE [LARGE SCALE GENOMIC DNA]</scope>
</reference>
<evidence type="ECO:0000313" key="7">
    <source>
        <dbReference type="Proteomes" id="UP000192927"/>
    </source>
</evidence>